<gene>
    <name evidence="2" type="ORF">J2W31_002335</name>
</gene>
<reference evidence="2" key="1">
    <citation type="submission" date="2023-07" db="EMBL/GenBank/DDBJ databases">
        <title>Sorghum-associated microbial communities from plants grown in Nebraska, USA.</title>
        <authorList>
            <person name="Schachtman D."/>
        </authorList>
    </citation>
    <scope>NUCLEOTIDE SEQUENCE</scope>
    <source>
        <strain evidence="2">DS3754</strain>
    </source>
</reference>
<comment type="caution">
    <text evidence="2">The sequence shown here is derived from an EMBL/GenBank/DDBJ whole genome shotgun (WGS) entry which is preliminary data.</text>
</comment>
<evidence type="ECO:0000256" key="1">
    <source>
        <dbReference type="SAM" id="MobiDB-lite"/>
    </source>
</evidence>
<dbReference type="AlphaFoldDB" id="A0AAW8CZ66"/>
<sequence length="63" mass="6390">MAEIDNPGAGPTVAPSATSASHETPSTFTCARAGTLRVGEPLASRDEPKHSDEVPSTSPVAQT</sequence>
<feature type="compositionally biased region" description="Polar residues" evidence="1">
    <location>
        <begin position="15"/>
        <end position="29"/>
    </location>
</feature>
<evidence type="ECO:0000313" key="2">
    <source>
        <dbReference type="EMBL" id="MDP9893224.1"/>
    </source>
</evidence>
<protein>
    <submittedName>
        <fullName evidence="2">Uncharacterized protein</fullName>
    </submittedName>
</protein>
<evidence type="ECO:0000313" key="3">
    <source>
        <dbReference type="Proteomes" id="UP001242045"/>
    </source>
</evidence>
<organism evidence="2 3">
    <name type="scientific">Variovorax boronicumulans</name>
    <dbReference type="NCBI Taxonomy" id="436515"/>
    <lineage>
        <taxon>Bacteria</taxon>
        <taxon>Pseudomonadati</taxon>
        <taxon>Pseudomonadota</taxon>
        <taxon>Betaproteobacteria</taxon>
        <taxon>Burkholderiales</taxon>
        <taxon>Comamonadaceae</taxon>
        <taxon>Variovorax</taxon>
    </lineage>
</organism>
<accession>A0AAW8CZ66</accession>
<dbReference type="EMBL" id="JAUSRD010000004">
    <property type="protein sequence ID" value="MDP9893224.1"/>
    <property type="molecule type" value="Genomic_DNA"/>
</dbReference>
<name>A0AAW8CZ66_9BURK</name>
<feature type="compositionally biased region" description="Basic and acidic residues" evidence="1">
    <location>
        <begin position="43"/>
        <end position="53"/>
    </location>
</feature>
<proteinExistence type="predicted"/>
<feature type="compositionally biased region" description="Polar residues" evidence="1">
    <location>
        <begin position="54"/>
        <end position="63"/>
    </location>
</feature>
<feature type="region of interest" description="Disordered" evidence="1">
    <location>
        <begin position="1"/>
        <end position="63"/>
    </location>
</feature>
<dbReference type="Proteomes" id="UP001242045">
    <property type="component" value="Unassembled WGS sequence"/>
</dbReference>